<evidence type="ECO:0000256" key="4">
    <source>
        <dbReference type="ARBA" id="ARBA00022741"/>
    </source>
</evidence>
<dbReference type="FunFam" id="1.10.510.10:FF:001566">
    <property type="entry name" value="Protein_kinase_-_putative"/>
    <property type="match status" value="1"/>
</dbReference>
<feature type="region of interest" description="Disordered" evidence="9">
    <location>
        <begin position="194"/>
        <end position="216"/>
    </location>
</feature>
<keyword evidence="4" id="KW-0547">Nucleotide-binding</keyword>
<dbReference type="InterPro" id="IPR051131">
    <property type="entry name" value="NEK_Ser/Thr_kinase_NIMA"/>
</dbReference>
<keyword evidence="2" id="KW-0723">Serine/threonine-protein kinase</keyword>
<evidence type="ECO:0000256" key="3">
    <source>
        <dbReference type="ARBA" id="ARBA00022679"/>
    </source>
</evidence>
<dbReference type="GO" id="GO:0004674">
    <property type="term" value="F:protein serine/threonine kinase activity"/>
    <property type="evidence" value="ECO:0007669"/>
    <property type="project" value="UniProtKB-KW"/>
</dbReference>
<evidence type="ECO:0000256" key="5">
    <source>
        <dbReference type="ARBA" id="ARBA00022777"/>
    </source>
</evidence>
<dbReference type="Proteomes" id="UP001430356">
    <property type="component" value="Unassembled WGS sequence"/>
</dbReference>
<feature type="compositionally biased region" description="Pro residues" evidence="9">
    <location>
        <begin position="778"/>
        <end position="788"/>
    </location>
</feature>
<dbReference type="Gene3D" id="1.10.510.10">
    <property type="entry name" value="Transferase(Phosphotransferase) domain 1"/>
    <property type="match status" value="2"/>
</dbReference>
<dbReference type="GO" id="GO:0005524">
    <property type="term" value="F:ATP binding"/>
    <property type="evidence" value="ECO:0007669"/>
    <property type="project" value="UniProtKB-KW"/>
</dbReference>
<keyword evidence="6" id="KW-0067">ATP-binding</keyword>
<keyword evidence="3" id="KW-0808">Transferase</keyword>
<dbReference type="PROSITE" id="PS00108">
    <property type="entry name" value="PROTEIN_KINASE_ST"/>
    <property type="match status" value="1"/>
</dbReference>
<name>A0AAW0EK56_9TRYP</name>
<comment type="caution">
    <text evidence="11">The sequence shown here is derived from an EMBL/GenBank/DDBJ whole genome shotgun (WGS) entry which is preliminary data.</text>
</comment>
<evidence type="ECO:0000256" key="2">
    <source>
        <dbReference type="ARBA" id="ARBA00022527"/>
    </source>
</evidence>
<feature type="compositionally biased region" description="Low complexity" evidence="9">
    <location>
        <begin position="796"/>
        <end position="805"/>
    </location>
</feature>
<feature type="compositionally biased region" description="Low complexity" evidence="9">
    <location>
        <begin position="821"/>
        <end position="840"/>
    </location>
</feature>
<dbReference type="InterPro" id="IPR011009">
    <property type="entry name" value="Kinase-like_dom_sf"/>
</dbReference>
<dbReference type="Gene3D" id="3.30.200.20">
    <property type="entry name" value="Phosphorylase Kinase, domain 1"/>
    <property type="match status" value="1"/>
</dbReference>
<accession>A0AAW0EK56</accession>
<dbReference type="InterPro" id="IPR000719">
    <property type="entry name" value="Prot_kinase_dom"/>
</dbReference>
<dbReference type="AlphaFoldDB" id="A0AAW0EK56"/>
<dbReference type="EMBL" id="JAECZO010000037">
    <property type="protein sequence ID" value="KAK7194468.1"/>
    <property type="molecule type" value="Genomic_DNA"/>
</dbReference>
<evidence type="ECO:0000259" key="10">
    <source>
        <dbReference type="PROSITE" id="PS50011"/>
    </source>
</evidence>
<dbReference type="PANTHER" id="PTHR44899:SF3">
    <property type="entry name" value="SERINE_THREONINE-PROTEIN KINASE NEK1"/>
    <property type="match status" value="1"/>
</dbReference>
<dbReference type="SMART" id="SM00220">
    <property type="entry name" value="S_TKc"/>
    <property type="match status" value="1"/>
</dbReference>
<dbReference type="PANTHER" id="PTHR44899">
    <property type="entry name" value="CAMK FAMILY PROTEIN KINASE"/>
    <property type="match status" value="1"/>
</dbReference>
<feature type="region of interest" description="Disordered" evidence="9">
    <location>
        <begin position="553"/>
        <end position="644"/>
    </location>
</feature>
<evidence type="ECO:0000313" key="11">
    <source>
        <dbReference type="EMBL" id="KAK7194468.1"/>
    </source>
</evidence>
<evidence type="ECO:0000256" key="8">
    <source>
        <dbReference type="ARBA" id="ARBA00048679"/>
    </source>
</evidence>
<comment type="catalytic activity">
    <reaction evidence="8">
        <text>L-seryl-[protein] + ATP = O-phospho-L-seryl-[protein] + ADP + H(+)</text>
        <dbReference type="Rhea" id="RHEA:17989"/>
        <dbReference type="Rhea" id="RHEA-COMP:9863"/>
        <dbReference type="Rhea" id="RHEA-COMP:11604"/>
        <dbReference type="ChEBI" id="CHEBI:15378"/>
        <dbReference type="ChEBI" id="CHEBI:29999"/>
        <dbReference type="ChEBI" id="CHEBI:30616"/>
        <dbReference type="ChEBI" id="CHEBI:83421"/>
        <dbReference type="ChEBI" id="CHEBI:456216"/>
        <dbReference type="EC" id="2.7.11.1"/>
    </reaction>
</comment>
<dbReference type="SUPFAM" id="SSF56112">
    <property type="entry name" value="Protein kinase-like (PK-like)"/>
    <property type="match status" value="1"/>
</dbReference>
<organism evidence="11 12">
    <name type="scientific">Novymonas esmeraldas</name>
    <dbReference type="NCBI Taxonomy" id="1808958"/>
    <lineage>
        <taxon>Eukaryota</taxon>
        <taxon>Discoba</taxon>
        <taxon>Euglenozoa</taxon>
        <taxon>Kinetoplastea</taxon>
        <taxon>Metakinetoplastina</taxon>
        <taxon>Trypanosomatida</taxon>
        <taxon>Trypanosomatidae</taxon>
        <taxon>Novymonas</taxon>
    </lineage>
</organism>
<comment type="catalytic activity">
    <reaction evidence="7">
        <text>L-threonyl-[protein] + ATP = O-phospho-L-threonyl-[protein] + ADP + H(+)</text>
        <dbReference type="Rhea" id="RHEA:46608"/>
        <dbReference type="Rhea" id="RHEA-COMP:11060"/>
        <dbReference type="Rhea" id="RHEA-COMP:11605"/>
        <dbReference type="ChEBI" id="CHEBI:15378"/>
        <dbReference type="ChEBI" id="CHEBI:30013"/>
        <dbReference type="ChEBI" id="CHEBI:30616"/>
        <dbReference type="ChEBI" id="CHEBI:61977"/>
        <dbReference type="ChEBI" id="CHEBI:456216"/>
        <dbReference type="EC" id="2.7.11.1"/>
    </reaction>
</comment>
<feature type="compositionally biased region" description="Basic and acidic residues" evidence="9">
    <location>
        <begin position="749"/>
        <end position="762"/>
    </location>
</feature>
<dbReference type="Pfam" id="PF00069">
    <property type="entry name" value="Pkinase"/>
    <property type="match status" value="2"/>
</dbReference>
<keyword evidence="12" id="KW-1185">Reference proteome</keyword>
<feature type="domain" description="Protein kinase" evidence="10">
    <location>
        <begin position="25"/>
        <end position="400"/>
    </location>
</feature>
<protein>
    <recommendedName>
        <fullName evidence="1">non-specific serine/threonine protein kinase</fullName>
        <ecNumber evidence="1">2.7.11.1</ecNumber>
    </recommendedName>
</protein>
<evidence type="ECO:0000256" key="1">
    <source>
        <dbReference type="ARBA" id="ARBA00012513"/>
    </source>
</evidence>
<feature type="region of interest" description="Disordered" evidence="9">
    <location>
        <begin position="749"/>
        <end position="840"/>
    </location>
</feature>
<sequence>MPRRPVAAAPRPVPPLPTATPMLEYEVLEKMATGSFGVVFRVRRIADHEVFVMKRIPLLDLTAAQRRDAAQEVAVMHDLHHPCVASQLDAFIFGGHDLCLVMDYYDGGDMDTVMAAQRELDMYFSLDQVMMWFVQLLLGAQYLHSRNVVHRDIKIHNVFMRAADASVVLGDFGISERLGAALAGHTWTDATLAGARRGSTDSSSATTSPPAMAAATAAGAAPLPSPLLLLQRQASWSSGTIGSGSPLYSPETSPCKHLPQQPLARLRRLSASSNAAVSSLSPGSPQVLLHDGIGGVMEAAMKGTPLYMAPEVLQGGAASPKSDVWSLGCVLYELLALRHPFESRDLAPLVMRVSRGQREPLPAHYPRPIAELIDRMLSLDASQRPTCEEVLTVPCVRAYLDLWLSRRTPLDVPASPGETALRRQLDAWQANVAGSRARHPGDPRGRPLHHTEVRQQLLRPAYTPSEERELVERRAAEAAQAALLAAHPSGLLGSASSFGIGGGGGVHDGTFFYGASGRRITGVVDAGPLHHTAAAVAGMAPSDSMRPYMVYDAAADGRPPRPARRTSGSPPPRPLDDHRGSEGELATATRCEDSPIMVNDAAGRRRRQQTRRVDGDAQPPTTTPLGSPPHLPLRGACEPAGAGDAASEEDALFFQRHRNVADMRFATLEEIAAAVVELRQRVQLRMRHQRVLTDVAQLHERHGSSLLRSMPHTLNVLAAAAGEDDAAAHGAGSPARAPEDVYTRMVRDIDSQRGSRGARDAEGATNTGGGVASRSLPGPLPAGRPLPPQIRELREAAALAQTAATEEARRRTRVLRREPDTSSASTSGGDGAGSSSSTAARHFADAAAPLAASWALTSSAEEQRHRWRPYLERRNRLSAALTTVFDAATLRAVYAYYRTCAVLQRDAAVVRQLVPDRQRWAALPAIEEMVVLDRRLEPLLEDGA</sequence>
<dbReference type="InterPro" id="IPR008271">
    <property type="entry name" value="Ser/Thr_kinase_AS"/>
</dbReference>
<dbReference type="EC" id="2.7.11.1" evidence="1"/>
<evidence type="ECO:0000313" key="12">
    <source>
        <dbReference type="Proteomes" id="UP001430356"/>
    </source>
</evidence>
<gene>
    <name evidence="11" type="ORF">NESM_000363600</name>
</gene>
<evidence type="ECO:0000256" key="7">
    <source>
        <dbReference type="ARBA" id="ARBA00047899"/>
    </source>
</evidence>
<reference evidence="11 12" key="1">
    <citation type="journal article" date="2021" name="MBio">
        <title>A New Model Trypanosomatid, Novymonas esmeraldas: Genomic Perception of Its 'Candidatus Pandoraea novymonadis' Endosymbiont.</title>
        <authorList>
            <person name="Zakharova A."/>
            <person name="Saura A."/>
            <person name="Butenko A."/>
            <person name="Podesvova L."/>
            <person name="Warmusova S."/>
            <person name="Kostygov A.Y."/>
            <person name="Nenarokova A."/>
            <person name="Lukes J."/>
            <person name="Opperdoes F.R."/>
            <person name="Yurchenko V."/>
        </authorList>
    </citation>
    <scope>NUCLEOTIDE SEQUENCE [LARGE SCALE GENOMIC DNA]</scope>
    <source>
        <strain evidence="11 12">E262AT.01</strain>
    </source>
</reference>
<evidence type="ECO:0000256" key="9">
    <source>
        <dbReference type="SAM" id="MobiDB-lite"/>
    </source>
</evidence>
<evidence type="ECO:0000256" key="6">
    <source>
        <dbReference type="ARBA" id="ARBA00022840"/>
    </source>
</evidence>
<dbReference type="PROSITE" id="PS50011">
    <property type="entry name" value="PROTEIN_KINASE_DOM"/>
    <property type="match status" value="1"/>
</dbReference>
<keyword evidence="5 11" id="KW-0418">Kinase</keyword>
<proteinExistence type="predicted"/>